<keyword evidence="3 10" id="KW-0812">Transmembrane</keyword>
<evidence type="ECO:0000256" key="2">
    <source>
        <dbReference type="ARBA" id="ARBA00022679"/>
    </source>
</evidence>
<dbReference type="Proteomes" id="UP001230268">
    <property type="component" value="Unassembled WGS sequence"/>
</dbReference>
<dbReference type="AlphaFoldDB" id="A0AAD8LPD6"/>
<feature type="domain" description="Palmitoyltransferase DHHC" evidence="11">
    <location>
        <begin position="114"/>
        <end position="247"/>
    </location>
</feature>
<evidence type="ECO:0000256" key="4">
    <source>
        <dbReference type="ARBA" id="ARBA00022989"/>
    </source>
</evidence>
<feature type="transmembrane region" description="Helical" evidence="10">
    <location>
        <begin position="62"/>
        <end position="86"/>
    </location>
</feature>
<evidence type="ECO:0000259" key="11">
    <source>
        <dbReference type="Pfam" id="PF01529"/>
    </source>
</evidence>
<comment type="similarity">
    <text evidence="10">Belongs to the DHHC palmitoyltransferase family.</text>
</comment>
<comment type="catalytic activity">
    <reaction evidence="9 10">
        <text>L-cysteinyl-[protein] + hexadecanoyl-CoA = S-hexadecanoyl-L-cysteinyl-[protein] + CoA</text>
        <dbReference type="Rhea" id="RHEA:36683"/>
        <dbReference type="Rhea" id="RHEA-COMP:10131"/>
        <dbReference type="Rhea" id="RHEA-COMP:11032"/>
        <dbReference type="ChEBI" id="CHEBI:29950"/>
        <dbReference type="ChEBI" id="CHEBI:57287"/>
        <dbReference type="ChEBI" id="CHEBI:57379"/>
        <dbReference type="ChEBI" id="CHEBI:74151"/>
        <dbReference type="EC" id="2.3.1.225"/>
    </reaction>
</comment>
<protein>
    <recommendedName>
        <fullName evidence="10">Palmitoyltransferase</fullName>
        <ecNumber evidence="10">2.3.1.225</ecNumber>
    </recommendedName>
</protein>
<dbReference type="PROSITE" id="PS50216">
    <property type="entry name" value="DHHC"/>
    <property type="match status" value="1"/>
</dbReference>
<dbReference type="InterPro" id="IPR001594">
    <property type="entry name" value="Palmitoyltrfase_DHHC"/>
</dbReference>
<evidence type="ECO:0000256" key="3">
    <source>
        <dbReference type="ARBA" id="ARBA00022692"/>
    </source>
</evidence>
<keyword evidence="4 10" id="KW-1133">Transmembrane helix</keyword>
<keyword evidence="6" id="KW-0564">Palmitate</keyword>
<feature type="transmembrane region" description="Helical" evidence="10">
    <location>
        <begin position="159"/>
        <end position="184"/>
    </location>
</feature>
<evidence type="ECO:0000256" key="1">
    <source>
        <dbReference type="ARBA" id="ARBA00004127"/>
    </source>
</evidence>
<comment type="caution">
    <text evidence="12">The sequence shown here is derived from an EMBL/GenBank/DDBJ whole genome shotgun (WGS) entry which is preliminary data.</text>
</comment>
<reference evidence="12" key="1">
    <citation type="submission" date="2023-08" db="EMBL/GenBank/DDBJ databases">
        <title>Draft sequence of the Babesia gibsoni genome.</title>
        <authorList>
            <person name="Yamagishi J.Y."/>
            <person name="Xuan X.X."/>
        </authorList>
    </citation>
    <scope>NUCLEOTIDE SEQUENCE</scope>
    <source>
        <strain evidence="12">Azabu</strain>
    </source>
</reference>
<keyword evidence="7" id="KW-0449">Lipoprotein</keyword>
<dbReference type="InterPro" id="IPR039859">
    <property type="entry name" value="PFA4/ZDH16/20/ERF2-like"/>
</dbReference>
<evidence type="ECO:0000256" key="10">
    <source>
        <dbReference type="RuleBase" id="RU079119"/>
    </source>
</evidence>
<evidence type="ECO:0000256" key="5">
    <source>
        <dbReference type="ARBA" id="ARBA00023136"/>
    </source>
</evidence>
<keyword evidence="8 10" id="KW-0012">Acyltransferase</keyword>
<keyword evidence="2 10" id="KW-0808">Transferase</keyword>
<dbReference type="GO" id="GO:0005783">
    <property type="term" value="C:endoplasmic reticulum"/>
    <property type="evidence" value="ECO:0007669"/>
    <property type="project" value="TreeGrafter"/>
</dbReference>
<name>A0AAD8LPD6_BABGI</name>
<keyword evidence="13" id="KW-1185">Reference proteome</keyword>
<evidence type="ECO:0000256" key="7">
    <source>
        <dbReference type="ARBA" id="ARBA00023288"/>
    </source>
</evidence>
<keyword evidence="5 10" id="KW-0472">Membrane</keyword>
<feature type="transmembrane region" description="Helical" evidence="10">
    <location>
        <begin position="34"/>
        <end position="55"/>
    </location>
</feature>
<evidence type="ECO:0000256" key="9">
    <source>
        <dbReference type="ARBA" id="ARBA00048048"/>
    </source>
</evidence>
<dbReference type="PANTHER" id="PTHR22883:SF43">
    <property type="entry name" value="PALMITOYLTRANSFERASE APP"/>
    <property type="match status" value="1"/>
</dbReference>
<evidence type="ECO:0000313" key="12">
    <source>
        <dbReference type="EMBL" id="KAK1442451.1"/>
    </source>
</evidence>
<evidence type="ECO:0000313" key="13">
    <source>
        <dbReference type="Proteomes" id="UP001230268"/>
    </source>
</evidence>
<comment type="subcellular location">
    <subcellularLocation>
        <location evidence="1">Endomembrane system</location>
        <topology evidence="1">Multi-pass membrane protein</topology>
    </subcellularLocation>
</comment>
<dbReference type="EMBL" id="JAVEPI010000004">
    <property type="protein sequence ID" value="KAK1442451.1"/>
    <property type="molecule type" value="Genomic_DNA"/>
</dbReference>
<dbReference type="GO" id="GO:0005794">
    <property type="term" value="C:Golgi apparatus"/>
    <property type="evidence" value="ECO:0007669"/>
    <property type="project" value="TreeGrafter"/>
</dbReference>
<proteinExistence type="inferred from homology"/>
<dbReference type="GO" id="GO:0006612">
    <property type="term" value="P:protein targeting to membrane"/>
    <property type="evidence" value="ECO:0007669"/>
    <property type="project" value="TreeGrafter"/>
</dbReference>
<feature type="transmembrane region" description="Helical" evidence="10">
    <location>
        <begin position="205"/>
        <end position="229"/>
    </location>
</feature>
<comment type="domain">
    <text evidence="10">The DHHC domain is required for palmitoyltransferase activity.</text>
</comment>
<accession>A0AAD8LPD6</accession>
<dbReference type="Pfam" id="PF01529">
    <property type="entry name" value="DHHC"/>
    <property type="match status" value="1"/>
</dbReference>
<sequence length="273" mass="30831">MQGTEKCCVLKDVIHRGPDDFYCRQNGLTMPLNIAQFAAVSVGILLCLGAFLCILPSFPRIYYIVAAVTIGLLAATVSVLFTLVVLSNPADPQALQDIPTRRSRRTLTAEAPNFDNFCDICKSVDSSSKHCNICNKCVLRFDHHCIWVNNCVGDVNYRLFFSLVLSTTILVTTIVILGCVVFIWSLVSETPKKTWGIIYGEPKPAVYYSAVCIVTVLAAILGSLLWQLLLLHCYFVYKDITTYEYFTMQFEEGAEESIPFWRRWIERVIVDRK</sequence>
<dbReference type="GO" id="GO:0019706">
    <property type="term" value="F:protein-cysteine S-palmitoyltransferase activity"/>
    <property type="evidence" value="ECO:0007669"/>
    <property type="project" value="UniProtKB-EC"/>
</dbReference>
<evidence type="ECO:0000256" key="6">
    <source>
        <dbReference type="ARBA" id="ARBA00023139"/>
    </source>
</evidence>
<dbReference type="PANTHER" id="PTHR22883">
    <property type="entry name" value="ZINC FINGER DHHC DOMAIN CONTAINING PROTEIN"/>
    <property type="match status" value="1"/>
</dbReference>
<gene>
    <name evidence="12" type="ORF">BgAZ_404810</name>
</gene>
<evidence type="ECO:0000256" key="8">
    <source>
        <dbReference type="ARBA" id="ARBA00023315"/>
    </source>
</evidence>
<organism evidence="12 13">
    <name type="scientific">Babesia gibsoni</name>
    <dbReference type="NCBI Taxonomy" id="33632"/>
    <lineage>
        <taxon>Eukaryota</taxon>
        <taxon>Sar</taxon>
        <taxon>Alveolata</taxon>
        <taxon>Apicomplexa</taxon>
        <taxon>Aconoidasida</taxon>
        <taxon>Piroplasmida</taxon>
        <taxon>Babesiidae</taxon>
        <taxon>Babesia</taxon>
    </lineage>
</organism>
<dbReference type="EC" id="2.3.1.225" evidence="10"/>